<dbReference type="GeneID" id="27314034"/>
<dbReference type="Proteomes" id="UP000053259">
    <property type="component" value="Unassembled WGS sequence"/>
</dbReference>
<dbReference type="VEuPathDB" id="FungiDB:PV09_06061"/>
<reference evidence="1 2" key="1">
    <citation type="submission" date="2015-01" db="EMBL/GenBank/DDBJ databases">
        <title>The Genome Sequence of Ochroconis gallopava CBS43764.</title>
        <authorList>
            <consortium name="The Broad Institute Genomics Platform"/>
            <person name="Cuomo C."/>
            <person name="de Hoog S."/>
            <person name="Gorbushina A."/>
            <person name="Stielow B."/>
            <person name="Teixiera M."/>
            <person name="Abouelleil A."/>
            <person name="Chapman S.B."/>
            <person name="Priest M."/>
            <person name="Young S.K."/>
            <person name="Wortman J."/>
            <person name="Nusbaum C."/>
            <person name="Birren B."/>
        </authorList>
    </citation>
    <scope>NUCLEOTIDE SEQUENCE [LARGE SCALE GENOMIC DNA]</scope>
    <source>
        <strain evidence="1 2">CBS 43764</strain>
    </source>
</reference>
<dbReference type="InParanoid" id="A0A0D2AU12"/>
<dbReference type="AlphaFoldDB" id="A0A0D2AU12"/>
<dbReference type="HOGENOM" id="CLU_1732899_0_0_1"/>
<organism evidence="1 2">
    <name type="scientific">Verruconis gallopava</name>
    <dbReference type="NCBI Taxonomy" id="253628"/>
    <lineage>
        <taxon>Eukaryota</taxon>
        <taxon>Fungi</taxon>
        <taxon>Dikarya</taxon>
        <taxon>Ascomycota</taxon>
        <taxon>Pezizomycotina</taxon>
        <taxon>Dothideomycetes</taxon>
        <taxon>Pleosporomycetidae</taxon>
        <taxon>Venturiales</taxon>
        <taxon>Sympoventuriaceae</taxon>
        <taxon>Verruconis</taxon>
    </lineage>
</organism>
<proteinExistence type="predicted"/>
<dbReference type="EMBL" id="KN847548">
    <property type="protein sequence ID" value="KIW02614.1"/>
    <property type="molecule type" value="Genomic_DNA"/>
</dbReference>
<protein>
    <submittedName>
        <fullName evidence="1">Uncharacterized protein</fullName>
    </submittedName>
</protein>
<name>A0A0D2AU12_9PEZI</name>
<evidence type="ECO:0000313" key="1">
    <source>
        <dbReference type="EMBL" id="KIW02614.1"/>
    </source>
</evidence>
<keyword evidence="2" id="KW-1185">Reference proteome</keyword>
<sequence length="151" mass="16682">MSKAFREVDPLLLYKVHCRYAFYLSIPPPLGGHGPFLDGKGGLTVLQATWIYQADTVEPSDCSGIDVGKKTRRGDATYLAKVCPQCLTSKKSGRRSFSHEQALSNADDVAPQRLHQQAVHRSNKPALRASPYMLTSFGKDCLYRPVVSLLT</sequence>
<accession>A0A0D2AU12</accession>
<dbReference type="RefSeq" id="XP_016212483.1">
    <property type="nucleotide sequence ID" value="XM_016359647.1"/>
</dbReference>
<gene>
    <name evidence="1" type="ORF">PV09_06061</name>
</gene>
<evidence type="ECO:0000313" key="2">
    <source>
        <dbReference type="Proteomes" id="UP000053259"/>
    </source>
</evidence>